<proteinExistence type="predicted"/>
<evidence type="ECO:0000313" key="1">
    <source>
        <dbReference type="EMBL" id="PWZ32471.1"/>
    </source>
</evidence>
<organism evidence="1">
    <name type="scientific">Zea mays</name>
    <name type="common">Maize</name>
    <dbReference type="NCBI Taxonomy" id="4577"/>
    <lineage>
        <taxon>Eukaryota</taxon>
        <taxon>Viridiplantae</taxon>
        <taxon>Streptophyta</taxon>
        <taxon>Embryophyta</taxon>
        <taxon>Tracheophyta</taxon>
        <taxon>Spermatophyta</taxon>
        <taxon>Magnoliopsida</taxon>
        <taxon>Liliopsida</taxon>
        <taxon>Poales</taxon>
        <taxon>Poaceae</taxon>
        <taxon>PACMAD clade</taxon>
        <taxon>Panicoideae</taxon>
        <taxon>Andropogonodae</taxon>
        <taxon>Andropogoneae</taxon>
        <taxon>Tripsacinae</taxon>
        <taxon>Zea</taxon>
    </lineage>
</organism>
<accession>A0A3L6FJB5</accession>
<name>A0A3L6FJB5_MAIZE</name>
<dbReference type="EMBL" id="NCVQ01000004">
    <property type="protein sequence ID" value="PWZ32471.1"/>
    <property type="molecule type" value="Genomic_DNA"/>
</dbReference>
<dbReference type="AlphaFoldDB" id="A0A3L6FJB5"/>
<gene>
    <name evidence="1" type="ORF">Zm00014a_025169</name>
</gene>
<dbReference type="Proteomes" id="UP000251960">
    <property type="component" value="Chromosome 3"/>
</dbReference>
<comment type="caution">
    <text evidence="1">The sequence shown here is derived from an EMBL/GenBank/DDBJ whole genome shotgun (WGS) entry which is preliminary data.</text>
</comment>
<protein>
    <submittedName>
        <fullName evidence="1">Uncharacterized protein</fullName>
    </submittedName>
</protein>
<reference evidence="1" key="1">
    <citation type="journal article" date="2018" name="Nat. Genet.">
        <title>Extensive intraspecific gene order and gene structural variations between Mo17 and other maize genomes.</title>
        <authorList>
            <person name="Sun S."/>
            <person name="Zhou Y."/>
            <person name="Chen J."/>
            <person name="Shi J."/>
            <person name="Zhao H."/>
            <person name="Zhao H."/>
            <person name="Song W."/>
            <person name="Zhang M."/>
            <person name="Cui Y."/>
            <person name="Dong X."/>
            <person name="Liu H."/>
            <person name="Ma X."/>
            <person name="Jiao Y."/>
            <person name="Wang B."/>
            <person name="Wei X."/>
            <person name="Stein J.C."/>
            <person name="Glaubitz J.C."/>
            <person name="Lu F."/>
            <person name="Yu G."/>
            <person name="Liang C."/>
            <person name="Fengler K."/>
            <person name="Li B."/>
            <person name="Rafalski A."/>
            <person name="Schnable P.S."/>
            <person name="Ware D.H."/>
            <person name="Buckler E.S."/>
            <person name="Lai J."/>
        </authorList>
    </citation>
    <scope>NUCLEOTIDE SEQUENCE [LARGE SCALE GENOMIC DNA]</scope>
    <source>
        <tissue evidence="1">Seedling</tissue>
    </source>
</reference>
<sequence>MILVISNRIRSDYIFMVPHS</sequence>